<sequence length="74" mass="7889">MTEDRTLGETSHTNPYTDETFGETQTYGRGRVVAADGGERDSSPEPDTMADVDHTPRENAPSANAAYDPADGSV</sequence>
<gene>
    <name evidence="2" type="ORF">ACFQJ4_01465</name>
</gene>
<evidence type="ECO:0000313" key="2">
    <source>
        <dbReference type="EMBL" id="MFC7233976.1"/>
    </source>
</evidence>
<dbReference type="EMBL" id="JBHTAP010000001">
    <property type="protein sequence ID" value="MFC7233976.1"/>
    <property type="molecule type" value="Genomic_DNA"/>
</dbReference>
<reference evidence="2 3" key="1">
    <citation type="journal article" date="2019" name="Int. J. Syst. Evol. Microbiol.">
        <title>The Global Catalogue of Microorganisms (GCM) 10K type strain sequencing project: providing services to taxonomists for standard genome sequencing and annotation.</title>
        <authorList>
            <consortium name="The Broad Institute Genomics Platform"/>
            <consortium name="The Broad Institute Genome Sequencing Center for Infectious Disease"/>
            <person name="Wu L."/>
            <person name="Ma J."/>
        </authorList>
    </citation>
    <scope>NUCLEOTIDE SEQUENCE [LARGE SCALE GENOMIC DNA]</scope>
    <source>
        <strain evidence="2 3">DT85</strain>
    </source>
</reference>
<organism evidence="2 3">
    <name type="scientific">Halosegnis marinus</name>
    <dbReference type="NCBI Taxonomy" id="3034023"/>
    <lineage>
        <taxon>Archaea</taxon>
        <taxon>Methanobacteriati</taxon>
        <taxon>Methanobacteriota</taxon>
        <taxon>Stenosarchaea group</taxon>
        <taxon>Halobacteria</taxon>
        <taxon>Halobacteriales</taxon>
        <taxon>Natronomonadaceae</taxon>
        <taxon>Halosegnis</taxon>
    </lineage>
</organism>
<proteinExistence type="predicted"/>
<dbReference type="AlphaFoldDB" id="A0ABD5ZKM8"/>
<dbReference type="RefSeq" id="WP_276234971.1">
    <property type="nucleotide sequence ID" value="NZ_CP119802.1"/>
</dbReference>
<accession>A0ABD5ZKM8</accession>
<evidence type="ECO:0000313" key="3">
    <source>
        <dbReference type="Proteomes" id="UP001596398"/>
    </source>
</evidence>
<feature type="compositionally biased region" description="Polar residues" evidence="1">
    <location>
        <begin position="8"/>
        <end position="27"/>
    </location>
</feature>
<keyword evidence="3" id="KW-1185">Reference proteome</keyword>
<dbReference type="InterPro" id="IPR058742">
    <property type="entry name" value="DUF7989"/>
</dbReference>
<protein>
    <submittedName>
        <fullName evidence="2">Uncharacterized protein</fullName>
    </submittedName>
</protein>
<dbReference type="Pfam" id="PF25951">
    <property type="entry name" value="DUF7989"/>
    <property type="match status" value="1"/>
</dbReference>
<dbReference type="GeneID" id="79265638"/>
<feature type="region of interest" description="Disordered" evidence="1">
    <location>
        <begin position="1"/>
        <end position="74"/>
    </location>
</feature>
<comment type="caution">
    <text evidence="2">The sequence shown here is derived from an EMBL/GenBank/DDBJ whole genome shotgun (WGS) entry which is preliminary data.</text>
</comment>
<name>A0ABD5ZKM8_9EURY</name>
<evidence type="ECO:0000256" key="1">
    <source>
        <dbReference type="SAM" id="MobiDB-lite"/>
    </source>
</evidence>
<dbReference type="Proteomes" id="UP001596398">
    <property type="component" value="Unassembled WGS sequence"/>
</dbReference>